<protein>
    <recommendedName>
        <fullName evidence="4">Zinc finger MYND domain-containing protein 10</fullName>
    </recommendedName>
</protein>
<evidence type="ECO:0000256" key="3">
    <source>
        <dbReference type="ARBA" id="ARBA00005373"/>
    </source>
</evidence>
<evidence type="ECO:0000256" key="11">
    <source>
        <dbReference type="ARBA" id="ARBA00023212"/>
    </source>
</evidence>
<dbReference type="FunFam" id="6.10.140.2220:FF:000009">
    <property type="entry name" value="Zinc finger MYND domain-containing protein 10"/>
    <property type="match status" value="1"/>
</dbReference>
<comment type="similarity">
    <text evidence="3">Belongs to the ZMYND10 family.</text>
</comment>
<dbReference type="AlphaFoldDB" id="T2MIK9"/>
<evidence type="ECO:0000256" key="2">
    <source>
        <dbReference type="ARBA" id="ARBA00004300"/>
    </source>
</evidence>
<evidence type="ECO:0000256" key="8">
    <source>
        <dbReference type="ARBA" id="ARBA00022771"/>
    </source>
</evidence>
<reference evidence="16" key="1">
    <citation type="journal article" date="2013" name="Genome Biol. Evol.">
        <title>Punctuated emergences of genetic and phenotypic innovations in eumetazoan, bilaterian, euteleostome, and hominidae ancestors.</title>
        <authorList>
            <person name="Wenger Y."/>
            <person name="Galliot B."/>
        </authorList>
    </citation>
    <scope>NUCLEOTIDE SEQUENCE</scope>
    <source>
        <tissue evidence="16">Whole animals</tissue>
    </source>
</reference>
<dbReference type="PANTHER" id="PTHR13244">
    <property type="entry name" value="ZINC FINGER MYND DOMAIN CONTAINING PROTEIN 10"/>
    <property type="match status" value="1"/>
</dbReference>
<evidence type="ECO:0000256" key="12">
    <source>
        <dbReference type="ARBA" id="ARBA00024190"/>
    </source>
</evidence>
<keyword evidence="11" id="KW-0206">Cytoskeleton</keyword>
<sequence length="432" mass="50745">ATKMASTFVVYPNEAELMIKEMKSGSLDQVGSNKWWKTHELIQKLNMQAVLNVSSCADEFVKDFLVSYNKMIILIYDLIKSEVWTEKVFPYLKSSNSSMSVYMTLFHEVTVLGLLETSLFYKECCESAGDALVDLVDYIQRKITNLLLKYLDGKKVEETINDDLENQNNDIQFTIQMKVISILRYISDHIDIVPLSVLNRILDKYDMPCMLVQLIENSPWKRINNSGNYQLFTDNKWCNVAEDEKHIVSKMEGQVWITLYQLLLHPECQRKYDFNVYRKSQILKLRRHLNEVVLEQISFLKDFQRFIEMLSVMNPPQIKECLILEQIPTIRLKIESDYKDKWKKIAQDQALNYYTLTNEQMKERAQSLSTTYNIDLLENLINEPPSCAYCHGEAMKRCSRCQNEWYCSRPCQVSHWNKHKELCNMMAANAQK</sequence>
<keyword evidence="10" id="KW-0472">Membrane</keyword>
<evidence type="ECO:0000256" key="5">
    <source>
        <dbReference type="ARBA" id="ARBA00022475"/>
    </source>
</evidence>
<dbReference type="InterPro" id="IPR002893">
    <property type="entry name" value="Znf_MYND"/>
</dbReference>
<dbReference type="Pfam" id="PF01753">
    <property type="entry name" value="zf-MYND"/>
    <property type="match status" value="1"/>
</dbReference>
<name>T2MIK9_HYDVU</name>
<dbReference type="PROSITE" id="PS50865">
    <property type="entry name" value="ZF_MYND_2"/>
    <property type="match status" value="1"/>
</dbReference>
<keyword evidence="7" id="KW-0479">Metal-binding</keyword>
<dbReference type="GO" id="GO:0008270">
    <property type="term" value="F:zinc ion binding"/>
    <property type="evidence" value="ECO:0007669"/>
    <property type="project" value="UniProtKB-KW"/>
</dbReference>
<evidence type="ECO:0000256" key="1">
    <source>
        <dbReference type="ARBA" id="ARBA00004221"/>
    </source>
</evidence>
<dbReference type="GO" id="GO:0005813">
    <property type="term" value="C:centrosome"/>
    <property type="evidence" value="ECO:0007669"/>
    <property type="project" value="UniProtKB-SubCell"/>
</dbReference>
<dbReference type="InterPro" id="IPR052298">
    <property type="entry name" value="ZMYND10"/>
</dbReference>
<evidence type="ECO:0000256" key="7">
    <source>
        <dbReference type="ARBA" id="ARBA00022723"/>
    </source>
</evidence>
<feature type="non-terminal residue" evidence="16">
    <location>
        <position position="1"/>
    </location>
</feature>
<dbReference type="SUPFAM" id="SSF144232">
    <property type="entry name" value="HIT/MYND zinc finger-like"/>
    <property type="match status" value="1"/>
</dbReference>
<dbReference type="EMBL" id="HAAD01005520">
    <property type="protein sequence ID" value="CDG71752.1"/>
    <property type="molecule type" value="mRNA"/>
</dbReference>
<gene>
    <name evidence="16" type="primary">ZMYND10</name>
</gene>
<keyword evidence="9" id="KW-0862">Zinc</keyword>
<evidence type="ECO:0000256" key="13">
    <source>
        <dbReference type="ARBA" id="ARBA00045527"/>
    </source>
</evidence>
<evidence type="ECO:0000256" key="9">
    <source>
        <dbReference type="ARBA" id="ARBA00022833"/>
    </source>
</evidence>
<dbReference type="GO" id="GO:0016324">
    <property type="term" value="C:apical plasma membrane"/>
    <property type="evidence" value="ECO:0007669"/>
    <property type="project" value="UniProtKB-SubCell"/>
</dbReference>
<proteinExistence type="evidence at transcript level"/>
<keyword evidence="8 14" id="KW-0863">Zinc-finger</keyword>
<dbReference type="Gene3D" id="6.10.140.2220">
    <property type="match status" value="1"/>
</dbReference>
<dbReference type="PROSITE" id="PS01360">
    <property type="entry name" value="ZF_MYND_1"/>
    <property type="match status" value="1"/>
</dbReference>
<dbReference type="OrthoDB" id="432970at2759"/>
<keyword evidence="5" id="KW-1003">Cell membrane</keyword>
<organism evidence="16">
    <name type="scientific">Hydra vulgaris</name>
    <name type="common">Hydra</name>
    <name type="synonym">Hydra attenuata</name>
    <dbReference type="NCBI Taxonomy" id="6087"/>
    <lineage>
        <taxon>Eukaryota</taxon>
        <taxon>Metazoa</taxon>
        <taxon>Cnidaria</taxon>
        <taxon>Hydrozoa</taxon>
        <taxon>Hydroidolina</taxon>
        <taxon>Anthoathecata</taxon>
        <taxon>Aplanulata</taxon>
        <taxon>Hydridae</taxon>
        <taxon>Hydra</taxon>
    </lineage>
</organism>
<comment type="subcellular location">
    <subcellularLocation>
        <location evidence="1">Apical cell membrane</location>
    </subcellularLocation>
    <subcellularLocation>
        <location evidence="2">Cytoplasm</location>
        <location evidence="2">Cytoskeleton</location>
        <location evidence="2">Microtubule organizing center</location>
        <location evidence="2">Centrosome</location>
    </subcellularLocation>
    <subcellularLocation>
        <location evidence="12">Dynein axonemal particle</location>
    </subcellularLocation>
</comment>
<accession>T2MIK9</accession>
<feature type="domain" description="MYND-type" evidence="15">
    <location>
        <begin position="387"/>
        <end position="423"/>
    </location>
</feature>
<evidence type="ECO:0000256" key="4">
    <source>
        <dbReference type="ARBA" id="ARBA00016317"/>
    </source>
</evidence>
<evidence type="ECO:0000256" key="6">
    <source>
        <dbReference type="ARBA" id="ARBA00022490"/>
    </source>
</evidence>
<keyword evidence="6" id="KW-0963">Cytoplasm</keyword>
<evidence type="ECO:0000256" key="14">
    <source>
        <dbReference type="PROSITE-ProRule" id="PRU00134"/>
    </source>
</evidence>
<evidence type="ECO:0000256" key="10">
    <source>
        <dbReference type="ARBA" id="ARBA00023136"/>
    </source>
</evidence>
<comment type="function">
    <text evidence="13">Plays a role in axonemal structure organization and motility. Involved in axonemal pre-assembly of inner and outer dynein arms (IDA and ODA, respectively) for proper axoneme building for cilia motility. May act by indirectly regulating transcription of dynein proteins.</text>
</comment>
<evidence type="ECO:0000313" key="16">
    <source>
        <dbReference type="EMBL" id="CDG71752.1"/>
    </source>
</evidence>
<dbReference type="PANTHER" id="PTHR13244:SF7">
    <property type="entry name" value="ZINC FINGER MYND DOMAIN-CONTAINING PROTEIN 10"/>
    <property type="match status" value="1"/>
</dbReference>
<evidence type="ECO:0000259" key="15">
    <source>
        <dbReference type="PROSITE" id="PS50865"/>
    </source>
</evidence>
<dbReference type="GO" id="GO:0120293">
    <property type="term" value="C:dynein axonemal particle"/>
    <property type="evidence" value="ECO:0007669"/>
    <property type="project" value="UniProtKB-SubCell"/>
</dbReference>